<proteinExistence type="predicted"/>
<organism evidence="1">
    <name type="scientific">Noccaea caerulescens</name>
    <name type="common">Alpine penny-cress</name>
    <name type="synonym">Thlaspi caerulescens</name>
    <dbReference type="NCBI Taxonomy" id="107243"/>
    <lineage>
        <taxon>Eukaryota</taxon>
        <taxon>Viridiplantae</taxon>
        <taxon>Streptophyta</taxon>
        <taxon>Embryophyta</taxon>
        <taxon>Tracheophyta</taxon>
        <taxon>Spermatophyta</taxon>
        <taxon>Magnoliopsida</taxon>
        <taxon>eudicotyledons</taxon>
        <taxon>Gunneridae</taxon>
        <taxon>Pentapetalae</taxon>
        <taxon>rosids</taxon>
        <taxon>malvids</taxon>
        <taxon>Brassicales</taxon>
        <taxon>Brassicaceae</taxon>
        <taxon>Coluteocarpeae</taxon>
        <taxon>Noccaea</taxon>
    </lineage>
</organism>
<protein>
    <submittedName>
        <fullName evidence="1">Uncharacterized protein</fullName>
    </submittedName>
</protein>
<reference evidence="1" key="1">
    <citation type="submission" date="2016-07" db="EMBL/GenBank/DDBJ databases">
        <title>De novo transcriptome assembly of four accessions of the metal hyperaccumulator plant Noccaea caerulescens.</title>
        <authorList>
            <person name="Blande D."/>
            <person name="Halimaa P."/>
            <person name="Tervahauta A.I."/>
            <person name="Aarts M.G."/>
            <person name="Karenlampi S.O."/>
        </authorList>
    </citation>
    <scope>NUCLEOTIDE SEQUENCE</scope>
</reference>
<dbReference type="AlphaFoldDB" id="A0A1J3CQE9"/>
<name>A0A1J3CQE9_NOCCA</name>
<dbReference type="EMBL" id="GEVI01024667">
    <property type="protein sequence ID" value="JAU07653.1"/>
    <property type="molecule type" value="Transcribed_RNA"/>
</dbReference>
<gene>
    <name evidence="1" type="ORF">GA_TR6218_c1_g1_i1_g.20312</name>
</gene>
<sequence>MTVLMKTKEKAMTSMSAPPGKSKVRPFLGIPLLLSSSMLVGASGKPGFLFDFLSLSFKTSRIWLPICGFDGLGVASVYRLSTRAALSLSLAVNGPALLLLVSLMSDETEPLAGSTGFEVSLPALSESVDDDSGDVVAVSSVSELDIITNLLLLEISDLLDISKGQNFDDTTTFTGDLRTGLHLV</sequence>
<evidence type="ECO:0000313" key="1">
    <source>
        <dbReference type="EMBL" id="JAU07653.1"/>
    </source>
</evidence>
<accession>A0A1J3CQE9</accession>